<evidence type="ECO:0000313" key="4">
    <source>
        <dbReference type="Proteomes" id="UP000265515"/>
    </source>
</evidence>
<dbReference type="AlphaFoldDB" id="A0A388LIB0"/>
<feature type="region of interest" description="Disordered" evidence="2">
    <location>
        <begin position="437"/>
        <end position="460"/>
    </location>
</feature>
<comment type="caution">
    <text evidence="3">The sequence shown here is derived from an EMBL/GenBank/DDBJ whole genome shotgun (WGS) entry which is preliminary data.</text>
</comment>
<keyword evidence="1" id="KW-0175">Coiled coil</keyword>
<evidence type="ECO:0000256" key="2">
    <source>
        <dbReference type="SAM" id="MobiDB-lite"/>
    </source>
</evidence>
<gene>
    <name evidence="3" type="ORF">CBR_g34335</name>
</gene>
<feature type="region of interest" description="Disordered" evidence="2">
    <location>
        <begin position="160"/>
        <end position="190"/>
    </location>
</feature>
<feature type="region of interest" description="Disordered" evidence="2">
    <location>
        <begin position="314"/>
        <end position="341"/>
    </location>
</feature>
<dbReference type="EMBL" id="BFEA01000395">
    <property type="protein sequence ID" value="GBG82056.1"/>
    <property type="molecule type" value="Genomic_DNA"/>
</dbReference>
<keyword evidence="4" id="KW-1185">Reference proteome</keyword>
<name>A0A388LIB0_CHABU</name>
<organism evidence="3 4">
    <name type="scientific">Chara braunii</name>
    <name type="common">Braun's stonewort</name>
    <dbReference type="NCBI Taxonomy" id="69332"/>
    <lineage>
        <taxon>Eukaryota</taxon>
        <taxon>Viridiplantae</taxon>
        <taxon>Streptophyta</taxon>
        <taxon>Charophyceae</taxon>
        <taxon>Charales</taxon>
        <taxon>Characeae</taxon>
        <taxon>Chara</taxon>
    </lineage>
</organism>
<reference evidence="3 4" key="1">
    <citation type="journal article" date="2018" name="Cell">
        <title>The Chara Genome: Secondary Complexity and Implications for Plant Terrestrialization.</title>
        <authorList>
            <person name="Nishiyama T."/>
            <person name="Sakayama H."/>
            <person name="Vries J.D."/>
            <person name="Buschmann H."/>
            <person name="Saint-Marcoux D."/>
            <person name="Ullrich K.K."/>
            <person name="Haas F.B."/>
            <person name="Vanderstraeten L."/>
            <person name="Becker D."/>
            <person name="Lang D."/>
            <person name="Vosolsobe S."/>
            <person name="Rombauts S."/>
            <person name="Wilhelmsson P.K.I."/>
            <person name="Janitza P."/>
            <person name="Kern R."/>
            <person name="Heyl A."/>
            <person name="Rumpler F."/>
            <person name="Villalobos L.I.A.C."/>
            <person name="Clay J.M."/>
            <person name="Skokan R."/>
            <person name="Toyoda A."/>
            <person name="Suzuki Y."/>
            <person name="Kagoshima H."/>
            <person name="Schijlen E."/>
            <person name="Tajeshwar N."/>
            <person name="Catarino B."/>
            <person name="Hetherington A.J."/>
            <person name="Saltykova A."/>
            <person name="Bonnot C."/>
            <person name="Breuninger H."/>
            <person name="Symeonidi A."/>
            <person name="Radhakrishnan G.V."/>
            <person name="Van Nieuwerburgh F."/>
            <person name="Deforce D."/>
            <person name="Chang C."/>
            <person name="Karol K.G."/>
            <person name="Hedrich R."/>
            <person name="Ulvskov P."/>
            <person name="Glockner G."/>
            <person name="Delwiche C.F."/>
            <person name="Petrasek J."/>
            <person name="Van de Peer Y."/>
            <person name="Friml J."/>
            <person name="Beilby M."/>
            <person name="Dolan L."/>
            <person name="Kohara Y."/>
            <person name="Sugano S."/>
            <person name="Fujiyama A."/>
            <person name="Delaux P.-M."/>
            <person name="Quint M."/>
            <person name="TheiBen G."/>
            <person name="Hagemann M."/>
            <person name="Harholt J."/>
            <person name="Dunand C."/>
            <person name="Zachgo S."/>
            <person name="Langdale J."/>
            <person name="Maumus F."/>
            <person name="Straeten D.V.D."/>
            <person name="Gould S.B."/>
            <person name="Rensing S.A."/>
        </authorList>
    </citation>
    <scope>NUCLEOTIDE SEQUENCE [LARGE SCALE GENOMIC DNA]</scope>
    <source>
        <strain evidence="3 4">S276</strain>
    </source>
</reference>
<dbReference type="Proteomes" id="UP000265515">
    <property type="component" value="Unassembled WGS sequence"/>
</dbReference>
<feature type="region of interest" description="Disordered" evidence="2">
    <location>
        <begin position="33"/>
        <end position="59"/>
    </location>
</feature>
<protein>
    <submittedName>
        <fullName evidence="3">Uncharacterized protein</fullName>
    </submittedName>
</protein>
<proteinExistence type="predicted"/>
<accession>A0A388LIB0</accession>
<feature type="coiled-coil region" evidence="1">
    <location>
        <begin position="272"/>
        <end position="306"/>
    </location>
</feature>
<feature type="compositionally biased region" description="Basic and acidic residues" evidence="2">
    <location>
        <begin position="437"/>
        <end position="453"/>
    </location>
</feature>
<sequence>MAFRNVCHFCQLPGHFTWECPFRFQPNGAEMSARIRDGGAPAPGRGDSNGLLPPRAQGASTSNAIVPYQQAQNRSYSGGSGNYNSGGYNGGHYSRGGGYNEGQRYSRQWSGGYNNRDREKDCVDKIDRMYNLRSDQVEEREQKKQENAKLELLEEEKKKLQAEEERRQQANKEKEQQEARLGRIVRTNDDNEVDKLRKELEELRARSLGTSTESRVEALRKEKEALLKKKDQETEERLRNEIAELKSRRDLETPGEGKQDELLTLKLQVKERSSFRTAMEEKNAKLSALKKENGHLKRDFSELGEEFVVLRSKRDAGAVNEKSPPEEPARGKQRADPSTAMYTPKDLEALQKAYKVALAGKEMALKEADMLKDRMAKMVAKMAAFRDNRLKELRQLKKHEMEEICADEGITYIKLDQAKADVAEIRASHDYAEWLKEKEVGEKEDQDLHHATSAEDVDEA</sequence>
<dbReference type="Gramene" id="GBG82056">
    <property type="protein sequence ID" value="GBG82056"/>
    <property type="gene ID" value="CBR_g34335"/>
</dbReference>
<evidence type="ECO:0000313" key="3">
    <source>
        <dbReference type="EMBL" id="GBG82056.1"/>
    </source>
</evidence>
<feature type="compositionally biased region" description="Basic and acidic residues" evidence="2">
    <location>
        <begin position="323"/>
        <end position="335"/>
    </location>
</feature>
<evidence type="ECO:0000256" key="1">
    <source>
        <dbReference type="SAM" id="Coils"/>
    </source>
</evidence>